<keyword evidence="2 4" id="KW-0547">Nucleotide-binding</keyword>
<dbReference type="GO" id="GO:0005525">
    <property type="term" value="F:GTP binding"/>
    <property type="evidence" value="ECO:0007669"/>
    <property type="project" value="UniProtKB-UniRule"/>
</dbReference>
<dbReference type="Gene3D" id="3.40.50.300">
    <property type="entry name" value="P-loop containing nucleotide triphosphate hydrolases"/>
    <property type="match status" value="1"/>
</dbReference>
<keyword evidence="3 4" id="KW-0342">GTP-binding</keyword>
<organism evidence="6 7">
    <name type="scientific">Steccherinum ochraceum</name>
    <dbReference type="NCBI Taxonomy" id="92696"/>
    <lineage>
        <taxon>Eukaryota</taxon>
        <taxon>Fungi</taxon>
        <taxon>Dikarya</taxon>
        <taxon>Basidiomycota</taxon>
        <taxon>Agaricomycotina</taxon>
        <taxon>Agaricomycetes</taxon>
        <taxon>Polyporales</taxon>
        <taxon>Steccherinaceae</taxon>
        <taxon>Steccherinum</taxon>
    </lineage>
</organism>
<dbReference type="SUPFAM" id="SSF52540">
    <property type="entry name" value="P-loop containing nucleoside triphosphate hydrolases"/>
    <property type="match status" value="1"/>
</dbReference>
<dbReference type="FunFam" id="3.40.50.300:FF:000488">
    <property type="entry name" value="Small monomeric GTPase (Gtr1)"/>
    <property type="match status" value="1"/>
</dbReference>
<dbReference type="GO" id="GO:1990131">
    <property type="term" value="C:Gtr1-Gtr2 GTPase complex"/>
    <property type="evidence" value="ECO:0007669"/>
    <property type="project" value="UniProtKB-UniRule"/>
</dbReference>
<evidence type="ECO:0000256" key="2">
    <source>
        <dbReference type="ARBA" id="ARBA00022741"/>
    </source>
</evidence>
<dbReference type="Gene3D" id="3.30.450.190">
    <property type="match status" value="2"/>
</dbReference>
<dbReference type="GO" id="GO:0003924">
    <property type="term" value="F:GTPase activity"/>
    <property type="evidence" value="ECO:0007669"/>
    <property type="project" value="UniProtKB-UniRule"/>
</dbReference>
<evidence type="ECO:0000256" key="4">
    <source>
        <dbReference type="RuleBase" id="RU367014"/>
    </source>
</evidence>
<dbReference type="InterPro" id="IPR027417">
    <property type="entry name" value="P-loop_NTPase"/>
</dbReference>
<dbReference type="PANTHER" id="PTHR11259:SF1">
    <property type="entry name" value="RAS-RELATED GTP-BINDING PROTEIN"/>
    <property type="match status" value="1"/>
</dbReference>
<keyword evidence="7" id="KW-1185">Reference proteome</keyword>
<dbReference type="GO" id="GO:0005634">
    <property type="term" value="C:nucleus"/>
    <property type="evidence" value="ECO:0007669"/>
    <property type="project" value="TreeGrafter"/>
</dbReference>
<name>A0A4V2MXP6_9APHY</name>
<proteinExistence type="inferred from homology"/>
<evidence type="ECO:0000313" key="7">
    <source>
        <dbReference type="Proteomes" id="UP000292702"/>
    </source>
</evidence>
<dbReference type="GO" id="GO:0009267">
    <property type="term" value="P:cellular response to starvation"/>
    <property type="evidence" value="ECO:0007669"/>
    <property type="project" value="TreeGrafter"/>
</dbReference>
<evidence type="ECO:0000313" key="6">
    <source>
        <dbReference type="EMBL" id="TCD70927.1"/>
    </source>
</evidence>
<protein>
    <recommendedName>
        <fullName evidence="4">GTP-binding protein</fullName>
    </recommendedName>
</protein>
<feature type="compositionally biased region" description="Low complexity" evidence="5">
    <location>
        <begin position="243"/>
        <end position="254"/>
    </location>
</feature>
<feature type="region of interest" description="Disordered" evidence="5">
    <location>
        <begin position="205"/>
        <end position="294"/>
    </location>
</feature>
<comment type="function">
    <text evidence="4">GTPase involved in activation of the TORC1 signaling pathway, which promotes growth and represses autophagy in nutrient-rich conditions.</text>
</comment>
<evidence type="ECO:0000256" key="1">
    <source>
        <dbReference type="ARBA" id="ARBA00007756"/>
    </source>
</evidence>
<dbReference type="InterPro" id="IPR039397">
    <property type="entry name" value="RagA/B"/>
</dbReference>
<feature type="compositionally biased region" description="Polar residues" evidence="5">
    <location>
        <begin position="230"/>
        <end position="242"/>
    </location>
</feature>
<sequence length="378" mass="41667">MGASGSGKTSMRSLIFSNNPASLTSRLGATIDVEQNHVRFLGDLILNLWDCGGQDAFMDSYLSTQQSTIFSHVGVLIYVFEVMSQNMQKDLEYYTDCLKALRKYSPEASVFLLVHKMDLVRAPQRRTVLDKKMRELKQVSGEMAVTLFGTSIYDETLYKAWSNIVHTLIPNVSILTKHLTTLADACSATEVVLFERTTFLVIATSAPPPTTTEPPQPISPPTVPSPNTSEGSTSSHRNAFSGSSTPFGPTSRTTSPPPPPVTSPLSSSTLDFSDDQSVTQDANGDPTPSDPHQLDATRYERTSELIKAFKHTCARVRDEFHTLEMELADFTAVLDELTKNTYVLVVVHNPTIETAALRMNIRLARKKFEEIQGDNVVA</sequence>
<evidence type="ECO:0000256" key="3">
    <source>
        <dbReference type="ARBA" id="ARBA00023134"/>
    </source>
</evidence>
<comment type="caution">
    <text evidence="6">The sequence shown here is derived from an EMBL/GenBank/DDBJ whole genome shotgun (WGS) entry which is preliminary data.</text>
</comment>
<comment type="similarity">
    <text evidence="1 4">Belongs to the GTR/RAG GTP-binding protein family.</text>
</comment>
<dbReference type="GO" id="GO:0000329">
    <property type="term" value="C:fungal-type vacuole membrane"/>
    <property type="evidence" value="ECO:0007669"/>
    <property type="project" value="TreeGrafter"/>
</dbReference>
<dbReference type="GO" id="GO:0010507">
    <property type="term" value="P:negative regulation of autophagy"/>
    <property type="evidence" value="ECO:0007669"/>
    <property type="project" value="TreeGrafter"/>
</dbReference>
<dbReference type="OrthoDB" id="10020193at2759"/>
<dbReference type="Proteomes" id="UP000292702">
    <property type="component" value="Unassembled WGS sequence"/>
</dbReference>
<feature type="compositionally biased region" description="Pro residues" evidence="5">
    <location>
        <begin position="206"/>
        <end position="224"/>
    </location>
</feature>
<comment type="subunit">
    <text evidence="4">Component of the GSE complex.</text>
</comment>
<dbReference type="STRING" id="92696.A0A4V2MXP6"/>
<gene>
    <name evidence="6" type="primary">GTR1</name>
    <name evidence="6" type="ORF">EIP91_000833</name>
</gene>
<dbReference type="PANTHER" id="PTHR11259">
    <property type="entry name" value="RAS-RELATED GTP BINDING RAG/GTR YEAST"/>
    <property type="match status" value="1"/>
</dbReference>
<reference evidence="6 7" key="1">
    <citation type="submission" date="2018-11" db="EMBL/GenBank/DDBJ databases">
        <title>Genome assembly of Steccherinum ochraceum LE-BIN_3174, the white-rot fungus of the Steccherinaceae family (The Residual Polyporoid clade, Polyporales, Basidiomycota).</title>
        <authorList>
            <person name="Fedorova T.V."/>
            <person name="Glazunova O.A."/>
            <person name="Landesman E.O."/>
            <person name="Moiseenko K.V."/>
            <person name="Psurtseva N.V."/>
            <person name="Savinova O.S."/>
            <person name="Shakhova N.V."/>
            <person name="Tyazhelova T.V."/>
            <person name="Vasina D.V."/>
        </authorList>
    </citation>
    <scope>NUCLEOTIDE SEQUENCE [LARGE SCALE GENOMIC DNA]</scope>
    <source>
        <strain evidence="6 7">LE-BIN_3174</strain>
    </source>
</reference>
<dbReference type="InterPro" id="IPR006762">
    <property type="entry name" value="Gtr1_RagA"/>
</dbReference>
<dbReference type="CDD" id="cd11384">
    <property type="entry name" value="RagA_like"/>
    <property type="match status" value="1"/>
</dbReference>
<dbReference type="Pfam" id="PF04670">
    <property type="entry name" value="Gtr1_RagA"/>
    <property type="match status" value="1"/>
</dbReference>
<dbReference type="EMBL" id="RWJN01000012">
    <property type="protein sequence ID" value="TCD70927.1"/>
    <property type="molecule type" value="Genomic_DNA"/>
</dbReference>
<dbReference type="AlphaFoldDB" id="A0A4V2MXP6"/>
<dbReference type="GO" id="GO:1904263">
    <property type="term" value="P:positive regulation of TORC1 signaling"/>
    <property type="evidence" value="ECO:0007669"/>
    <property type="project" value="TreeGrafter"/>
</dbReference>
<evidence type="ECO:0000256" key="5">
    <source>
        <dbReference type="SAM" id="MobiDB-lite"/>
    </source>
</evidence>
<accession>A0A4V2MXP6</accession>